<feature type="compositionally biased region" description="Basic and acidic residues" evidence="1">
    <location>
        <begin position="99"/>
        <end position="122"/>
    </location>
</feature>
<protein>
    <submittedName>
        <fullName evidence="3">Uncharacterized protein</fullName>
    </submittedName>
</protein>
<evidence type="ECO:0000313" key="3">
    <source>
        <dbReference type="EMBL" id="XCG63289.1"/>
    </source>
</evidence>
<feature type="compositionally biased region" description="Low complexity" evidence="1">
    <location>
        <begin position="186"/>
        <end position="215"/>
    </location>
</feature>
<feature type="compositionally biased region" description="Low complexity" evidence="1">
    <location>
        <begin position="87"/>
        <end position="98"/>
    </location>
</feature>
<sequence length="384" mass="37590">MPEHDGNDPVDPTDPFNELEPIDLTALFGDELDDEPDDGDVERDDAVGEADAADALLMAQLFAADLADEPASRFSVADLVAAARPAAGSGSGATAAARTPERSVADPAARRARDAKVDELARQRRRRSWMSRGLLAAAAVAVLVIGATAALNSQGGSDTASSLPAAGTGYSANSGAVAAGSATAGAMAPESDAGSSSAPAKAPAAPSSAGSYATAMSPMESTGGGSASAPDQGGTGSRSSAGSASESSGTSSASGSASSASAPIGRCQVPRLSTAAVAAVMGVPGRSSSLQLDAAVDSVGDCRDQVLAGQVFTTTDGSQLTVLLARDPDVELSAGGSTSSNGAAVRSAELRSGGVRVLVTTPAGSSVTDRQLTQVATAVLGARR</sequence>
<gene>
    <name evidence="3" type="ORF">ABLG96_19135</name>
</gene>
<keyword evidence="2" id="KW-0472">Membrane</keyword>
<feature type="transmembrane region" description="Helical" evidence="2">
    <location>
        <begin position="133"/>
        <end position="151"/>
    </location>
</feature>
<keyword evidence="2" id="KW-1133">Transmembrane helix</keyword>
<name>A0AAU8DMS4_9ACTN</name>
<feature type="compositionally biased region" description="Acidic residues" evidence="1">
    <location>
        <begin position="30"/>
        <end position="48"/>
    </location>
</feature>
<organism evidence="3">
    <name type="scientific">Nakamurella sp. A5-74</name>
    <dbReference type="NCBI Taxonomy" id="3158264"/>
    <lineage>
        <taxon>Bacteria</taxon>
        <taxon>Bacillati</taxon>
        <taxon>Actinomycetota</taxon>
        <taxon>Actinomycetes</taxon>
        <taxon>Nakamurellales</taxon>
        <taxon>Nakamurellaceae</taxon>
        <taxon>Nakamurella</taxon>
    </lineage>
</organism>
<proteinExistence type="predicted"/>
<keyword evidence="2" id="KW-0812">Transmembrane</keyword>
<accession>A0AAU8DMS4</accession>
<evidence type="ECO:0000256" key="2">
    <source>
        <dbReference type="SAM" id="Phobius"/>
    </source>
</evidence>
<feature type="region of interest" description="Disordered" evidence="1">
    <location>
        <begin position="1"/>
        <end position="48"/>
    </location>
</feature>
<reference evidence="3" key="1">
    <citation type="submission" date="2024-05" db="EMBL/GenBank/DDBJ databases">
        <authorList>
            <person name="Cai S.Y."/>
            <person name="Jin L.M."/>
            <person name="Li H.R."/>
        </authorList>
    </citation>
    <scope>NUCLEOTIDE SEQUENCE</scope>
    <source>
        <strain evidence="3">A5-74</strain>
    </source>
</reference>
<feature type="region of interest" description="Disordered" evidence="1">
    <location>
        <begin position="186"/>
        <end position="263"/>
    </location>
</feature>
<feature type="compositionally biased region" description="Low complexity" evidence="1">
    <location>
        <begin position="237"/>
        <end position="262"/>
    </location>
</feature>
<dbReference type="RefSeq" id="WP_353648904.1">
    <property type="nucleotide sequence ID" value="NZ_CP159218.1"/>
</dbReference>
<dbReference type="EMBL" id="CP159218">
    <property type="protein sequence ID" value="XCG63289.1"/>
    <property type="molecule type" value="Genomic_DNA"/>
</dbReference>
<dbReference type="AlphaFoldDB" id="A0AAU8DMS4"/>
<feature type="region of interest" description="Disordered" evidence="1">
    <location>
        <begin position="87"/>
        <end position="124"/>
    </location>
</feature>
<evidence type="ECO:0000256" key="1">
    <source>
        <dbReference type="SAM" id="MobiDB-lite"/>
    </source>
</evidence>